<evidence type="ECO:0000256" key="10">
    <source>
        <dbReference type="ARBA" id="ARBA00023136"/>
    </source>
</evidence>
<evidence type="ECO:0000256" key="7">
    <source>
        <dbReference type="ARBA" id="ARBA00022777"/>
    </source>
</evidence>
<dbReference type="GO" id="GO:0000155">
    <property type="term" value="F:phosphorelay sensor kinase activity"/>
    <property type="evidence" value="ECO:0007669"/>
    <property type="project" value="InterPro"/>
</dbReference>
<dbReference type="Pfam" id="PF00512">
    <property type="entry name" value="HisKA"/>
    <property type="match status" value="1"/>
</dbReference>
<dbReference type="SUPFAM" id="SSF47384">
    <property type="entry name" value="Homodimeric domain of signal transducing histidine kinase"/>
    <property type="match status" value="1"/>
</dbReference>
<dbReference type="Pfam" id="PF02518">
    <property type="entry name" value="HATPase_c"/>
    <property type="match status" value="1"/>
</dbReference>
<dbReference type="Proteomes" id="UP000195569">
    <property type="component" value="Unassembled WGS sequence"/>
</dbReference>
<keyword evidence="15" id="KW-1185">Reference proteome</keyword>
<gene>
    <name evidence="14" type="primary">cusS</name>
    <name evidence="14" type="ORF">BN2476_600027</name>
</gene>
<reference evidence="14" key="1">
    <citation type="submission" date="2016-12" db="EMBL/GenBank/DDBJ databases">
        <authorList>
            <person name="Moulin L."/>
        </authorList>
    </citation>
    <scope>NUCLEOTIDE SEQUENCE [LARGE SCALE GENOMIC DNA]</scope>
    <source>
        <strain evidence="14">STM 7183</strain>
    </source>
</reference>
<keyword evidence="6 11" id="KW-0812">Transmembrane</keyword>
<keyword evidence="8 11" id="KW-1133">Transmembrane helix</keyword>
<dbReference type="Gene3D" id="6.10.340.10">
    <property type="match status" value="1"/>
</dbReference>
<dbReference type="SMART" id="SM00387">
    <property type="entry name" value="HATPase_c"/>
    <property type="match status" value="1"/>
</dbReference>
<sequence length="458" mass="50724">MKSIGVRLAVWYVLASTVTFASLFLVGRYFTERHAIRALDLLNESEFEQIKSRLGPAGEPLGQPAIQQRMRETMADDLNLFYIEIHQADGQVLFASHNLHGRTIFTKSGRKAFNANVSGLGELRAGAFTLGPLNVVIATSKRHVRDVMVGYEQTFYGLLAVMIVVSSVIGYGLSRMALRPVRLIEETANRISSDNLSERIPVSAAQDEISDLARLLNQMFDRLESSFDQIRRFSAEVSHELKTPLTLIRLQAEKLLVEGNLAPPQEQAVQVQIKELEQLNRIIEELLFLSRAEARAITLDLKVQSTEGFLHSFVQDARVLAEFQGRRFFHTHHGEGCVAFEQKWLRQVLLNLLTNALAASPPDGRITLRSVLVDGLWQVSVEDEGPGVPAEQREHIFERFVRLKRSGAEDKGSGLGLAICRSIVELHGGRISAEAGAGGCGLRVVVELPTADSVAIAQ</sequence>
<evidence type="ECO:0000256" key="9">
    <source>
        <dbReference type="ARBA" id="ARBA00023012"/>
    </source>
</evidence>
<comment type="caution">
    <text evidence="14">The sequence shown here is derived from an EMBL/GenBank/DDBJ whole genome shotgun (WGS) entry which is preliminary data.</text>
</comment>
<proteinExistence type="predicted"/>
<evidence type="ECO:0000259" key="13">
    <source>
        <dbReference type="PROSITE" id="PS50885"/>
    </source>
</evidence>
<dbReference type="InterPro" id="IPR036890">
    <property type="entry name" value="HATPase_C_sf"/>
</dbReference>
<protein>
    <recommendedName>
        <fullName evidence="3">histidine kinase</fullName>
        <ecNumber evidence="3">2.7.13.3</ecNumber>
    </recommendedName>
</protein>
<feature type="domain" description="Histidine kinase" evidence="12">
    <location>
        <begin position="236"/>
        <end position="452"/>
    </location>
</feature>
<dbReference type="AlphaFoldDB" id="A0A1N7SKG2"/>
<dbReference type="EMBL" id="CYGY02000060">
    <property type="protein sequence ID" value="SIT47812.1"/>
    <property type="molecule type" value="Genomic_DNA"/>
</dbReference>
<dbReference type="PROSITE" id="PS50885">
    <property type="entry name" value="HAMP"/>
    <property type="match status" value="1"/>
</dbReference>
<evidence type="ECO:0000256" key="6">
    <source>
        <dbReference type="ARBA" id="ARBA00022692"/>
    </source>
</evidence>
<dbReference type="PRINTS" id="PR00344">
    <property type="entry name" value="BCTRLSENSOR"/>
</dbReference>
<feature type="domain" description="HAMP" evidence="13">
    <location>
        <begin position="175"/>
        <end position="228"/>
    </location>
</feature>
<feature type="transmembrane region" description="Helical" evidence="11">
    <location>
        <begin position="9"/>
        <end position="30"/>
    </location>
</feature>
<keyword evidence="4" id="KW-0597">Phosphoprotein</keyword>
<evidence type="ECO:0000256" key="8">
    <source>
        <dbReference type="ARBA" id="ARBA00022989"/>
    </source>
</evidence>
<dbReference type="InterPro" id="IPR003660">
    <property type="entry name" value="HAMP_dom"/>
</dbReference>
<dbReference type="PROSITE" id="PS50109">
    <property type="entry name" value="HIS_KIN"/>
    <property type="match status" value="1"/>
</dbReference>
<evidence type="ECO:0000256" key="3">
    <source>
        <dbReference type="ARBA" id="ARBA00012438"/>
    </source>
</evidence>
<feature type="transmembrane region" description="Helical" evidence="11">
    <location>
        <begin position="155"/>
        <end position="173"/>
    </location>
</feature>
<dbReference type="InterPro" id="IPR003661">
    <property type="entry name" value="HisK_dim/P_dom"/>
</dbReference>
<dbReference type="RefSeq" id="WP_087737729.1">
    <property type="nucleotide sequence ID" value="NZ_CYGY02000060.1"/>
</dbReference>
<dbReference type="CDD" id="cd00075">
    <property type="entry name" value="HATPase"/>
    <property type="match status" value="1"/>
</dbReference>
<comment type="catalytic activity">
    <reaction evidence="1">
        <text>ATP + protein L-histidine = ADP + protein N-phospho-L-histidine.</text>
        <dbReference type="EC" id="2.7.13.3"/>
    </reaction>
</comment>
<dbReference type="InterPro" id="IPR050428">
    <property type="entry name" value="TCS_sensor_his_kinase"/>
</dbReference>
<dbReference type="InterPro" id="IPR036097">
    <property type="entry name" value="HisK_dim/P_sf"/>
</dbReference>
<evidence type="ECO:0000256" key="2">
    <source>
        <dbReference type="ARBA" id="ARBA00004141"/>
    </source>
</evidence>
<evidence type="ECO:0000313" key="15">
    <source>
        <dbReference type="Proteomes" id="UP000195569"/>
    </source>
</evidence>
<dbReference type="PANTHER" id="PTHR45436:SF15">
    <property type="entry name" value="SENSOR HISTIDINE KINASE CUSS"/>
    <property type="match status" value="1"/>
</dbReference>
<keyword evidence="10 11" id="KW-0472">Membrane</keyword>
<dbReference type="SUPFAM" id="SSF158472">
    <property type="entry name" value="HAMP domain-like"/>
    <property type="match status" value="1"/>
</dbReference>
<dbReference type="SMART" id="SM00388">
    <property type="entry name" value="HisKA"/>
    <property type="match status" value="1"/>
</dbReference>
<dbReference type="InterPro" id="IPR005467">
    <property type="entry name" value="His_kinase_dom"/>
</dbReference>
<dbReference type="InterPro" id="IPR003594">
    <property type="entry name" value="HATPase_dom"/>
</dbReference>
<keyword evidence="9" id="KW-0902">Two-component regulatory system</keyword>
<evidence type="ECO:0000259" key="12">
    <source>
        <dbReference type="PROSITE" id="PS50109"/>
    </source>
</evidence>
<dbReference type="InterPro" id="IPR004358">
    <property type="entry name" value="Sig_transdc_His_kin-like_C"/>
</dbReference>
<dbReference type="CDD" id="cd06225">
    <property type="entry name" value="HAMP"/>
    <property type="match status" value="1"/>
</dbReference>
<dbReference type="Gene3D" id="3.30.565.10">
    <property type="entry name" value="Histidine kinase-like ATPase, C-terminal domain"/>
    <property type="match status" value="1"/>
</dbReference>
<dbReference type="Pfam" id="PF00672">
    <property type="entry name" value="HAMP"/>
    <property type="match status" value="1"/>
</dbReference>
<evidence type="ECO:0000313" key="14">
    <source>
        <dbReference type="EMBL" id="SIT47812.1"/>
    </source>
</evidence>
<dbReference type="CDD" id="cd00082">
    <property type="entry name" value="HisKA"/>
    <property type="match status" value="1"/>
</dbReference>
<evidence type="ECO:0000256" key="5">
    <source>
        <dbReference type="ARBA" id="ARBA00022679"/>
    </source>
</evidence>
<accession>A0A1N7SKG2</accession>
<dbReference type="SUPFAM" id="SSF55874">
    <property type="entry name" value="ATPase domain of HSP90 chaperone/DNA topoisomerase II/histidine kinase"/>
    <property type="match status" value="1"/>
</dbReference>
<evidence type="ECO:0000256" key="1">
    <source>
        <dbReference type="ARBA" id="ARBA00000085"/>
    </source>
</evidence>
<keyword evidence="7 14" id="KW-0418">Kinase</keyword>
<dbReference type="OrthoDB" id="9808408at2"/>
<evidence type="ECO:0000256" key="11">
    <source>
        <dbReference type="SAM" id="Phobius"/>
    </source>
</evidence>
<name>A0A1N7SKG2_9BURK</name>
<dbReference type="EC" id="2.7.13.3" evidence="3"/>
<dbReference type="PANTHER" id="PTHR45436">
    <property type="entry name" value="SENSOR HISTIDINE KINASE YKOH"/>
    <property type="match status" value="1"/>
</dbReference>
<evidence type="ECO:0000256" key="4">
    <source>
        <dbReference type="ARBA" id="ARBA00022553"/>
    </source>
</evidence>
<keyword evidence="5" id="KW-0808">Transferase</keyword>
<dbReference type="Gene3D" id="1.10.287.130">
    <property type="match status" value="1"/>
</dbReference>
<dbReference type="GO" id="GO:0005886">
    <property type="term" value="C:plasma membrane"/>
    <property type="evidence" value="ECO:0007669"/>
    <property type="project" value="TreeGrafter"/>
</dbReference>
<organism evidence="14 15">
    <name type="scientific">Paraburkholderia piptadeniae</name>
    <dbReference type="NCBI Taxonomy" id="1701573"/>
    <lineage>
        <taxon>Bacteria</taxon>
        <taxon>Pseudomonadati</taxon>
        <taxon>Pseudomonadota</taxon>
        <taxon>Betaproteobacteria</taxon>
        <taxon>Burkholderiales</taxon>
        <taxon>Burkholderiaceae</taxon>
        <taxon>Paraburkholderia</taxon>
    </lineage>
</organism>
<dbReference type="SMART" id="SM00304">
    <property type="entry name" value="HAMP"/>
    <property type="match status" value="1"/>
</dbReference>
<comment type="subcellular location">
    <subcellularLocation>
        <location evidence="2">Membrane</location>
        <topology evidence="2">Multi-pass membrane protein</topology>
    </subcellularLocation>
</comment>